<dbReference type="InterPro" id="IPR036388">
    <property type="entry name" value="WH-like_DNA-bd_sf"/>
</dbReference>
<evidence type="ECO:0000313" key="8">
    <source>
        <dbReference type="EMBL" id="KAK7274671.1"/>
    </source>
</evidence>
<reference evidence="8 9" key="1">
    <citation type="submission" date="2024-01" db="EMBL/GenBank/DDBJ databases">
        <title>The genomes of 5 underutilized Papilionoideae crops provide insights into root nodulation and disease resistanc.</title>
        <authorList>
            <person name="Yuan L."/>
        </authorList>
    </citation>
    <scope>NUCLEOTIDE SEQUENCE [LARGE SCALE GENOMIC DNA]</scope>
    <source>
        <strain evidence="8">ZHUSHIDOU_FW_LH</strain>
        <tissue evidence="8">Leaf</tissue>
    </source>
</reference>
<keyword evidence="2 6" id="KW-0805">Transcription regulation</keyword>
<comment type="similarity">
    <text evidence="1 6">Belongs to the E2F/DP family.</text>
</comment>
<evidence type="ECO:0000313" key="9">
    <source>
        <dbReference type="Proteomes" id="UP001372338"/>
    </source>
</evidence>
<keyword evidence="3 6" id="KW-0238">DNA-binding</keyword>
<dbReference type="Proteomes" id="UP001372338">
    <property type="component" value="Unassembled WGS sequence"/>
</dbReference>
<dbReference type="FunFam" id="1.10.10.10:FF:000295">
    <property type="entry name" value="E2F transcription factor-like E2FE"/>
    <property type="match status" value="1"/>
</dbReference>
<evidence type="ECO:0000256" key="5">
    <source>
        <dbReference type="ARBA" id="ARBA00023306"/>
    </source>
</evidence>
<organism evidence="8 9">
    <name type="scientific">Crotalaria pallida</name>
    <name type="common">Smooth rattlebox</name>
    <name type="synonym">Crotalaria striata</name>
    <dbReference type="NCBI Taxonomy" id="3830"/>
    <lineage>
        <taxon>Eukaryota</taxon>
        <taxon>Viridiplantae</taxon>
        <taxon>Streptophyta</taxon>
        <taxon>Embryophyta</taxon>
        <taxon>Tracheophyta</taxon>
        <taxon>Spermatophyta</taxon>
        <taxon>Magnoliopsida</taxon>
        <taxon>eudicotyledons</taxon>
        <taxon>Gunneridae</taxon>
        <taxon>Pentapetalae</taxon>
        <taxon>rosids</taxon>
        <taxon>fabids</taxon>
        <taxon>Fabales</taxon>
        <taxon>Fabaceae</taxon>
        <taxon>Papilionoideae</taxon>
        <taxon>50 kb inversion clade</taxon>
        <taxon>genistoids sensu lato</taxon>
        <taxon>core genistoids</taxon>
        <taxon>Crotalarieae</taxon>
        <taxon>Crotalaria</taxon>
    </lineage>
</organism>
<dbReference type="GO" id="GO:0090575">
    <property type="term" value="C:RNA polymerase II transcription regulator complex"/>
    <property type="evidence" value="ECO:0007669"/>
    <property type="project" value="TreeGrafter"/>
</dbReference>
<dbReference type="SMART" id="SM01372">
    <property type="entry name" value="E2F_TDP"/>
    <property type="match status" value="1"/>
</dbReference>
<keyword evidence="5" id="KW-0131">Cell cycle</keyword>
<evidence type="ECO:0000256" key="6">
    <source>
        <dbReference type="RuleBase" id="RU003796"/>
    </source>
</evidence>
<dbReference type="SUPFAM" id="SSF46785">
    <property type="entry name" value="Winged helix' DNA-binding domain"/>
    <property type="match status" value="1"/>
</dbReference>
<accession>A0AAN9FG22</accession>
<dbReference type="GO" id="GO:0000978">
    <property type="term" value="F:RNA polymerase II cis-regulatory region sequence-specific DNA binding"/>
    <property type="evidence" value="ECO:0007669"/>
    <property type="project" value="InterPro"/>
</dbReference>
<dbReference type="Pfam" id="PF02319">
    <property type="entry name" value="WHD_E2F_TDP"/>
    <property type="match status" value="1"/>
</dbReference>
<sequence>MHFAGEGNGKETITYLSYFFQLYTYTYIRKAIFGNNRREKSLALLTQNFVKLFILSNQMELITQDDAAKLLLWDAHNSSIMRTKVRRLNDIANVLSSMKFIEKTHTTNSRKPTFRWLGLKENQNSNVSISRKRAVGTEITNIGFKRNKVDGFMNEDFG</sequence>
<protein>
    <recommendedName>
        <fullName evidence="7">E2F/DP family winged-helix DNA-binding domain-containing protein</fullName>
    </recommendedName>
</protein>
<dbReference type="GO" id="GO:0000981">
    <property type="term" value="F:DNA-binding transcription factor activity, RNA polymerase II-specific"/>
    <property type="evidence" value="ECO:0007669"/>
    <property type="project" value="TreeGrafter"/>
</dbReference>
<dbReference type="PANTHER" id="PTHR12081">
    <property type="entry name" value="TRANSCRIPTION FACTOR E2F"/>
    <property type="match status" value="1"/>
</dbReference>
<dbReference type="Gene3D" id="1.10.10.10">
    <property type="entry name" value="Winged helix-like DNA-binding domain superfamily/Winged helix DNA-binding domain"/>
    <property type="match status" value="1"/>
</dbReference>
<evidence type="ECO:0000256" key="3">
    <source>
        <dbReference type="ARBA" id="ARBA00023125"/>
    </source>
</evidence>
<gene>
    <name evidence="8" type="ORF">RIF29_15768</name>
</gene>
<comment type="caution">
    <text evidence="8">The sequence shown here is derived from an EMBL/GenBank/DDBJ whole genome shotgun (WGS) entry which is preliminary data.</text>
</comment>
<dbReference type="InterPro" id="IPR036390">
    <property type="entry name" value="WH_DNA-bd_sf"/>
</dbReference>
<dbReference type="EMBL" id="JAYWIO010000003">
    <property type="protein sequence ID" value="KAK7274671.1"/>
    <property type="molecule type" value="Genomic_DNA"/>
</dbReference>
<comment type="subcellular location">
    <subcellularLocation>
        <location evidence="6">Nucleus</location>
    </subcellularLocation>
</comment>
<evidence type="ECO:0000256" key="1">
    <source>
        <dbReference type="ARBA" id="ARBA00010940"/>
    </source>
</evidence>
<dbReference type="AlphaFoldDB" id="A0AAN9FG22"/>
<dbReference type="InterPro" id="IPR003316">
    <property type="entry name" value="E2F_WHTH_DNA-bd_dom"/>
</dbReference>
<evidence type="ECO:0000256" key="2">
    <source>
        <dbReference type="ARBA" id="ARBA00023015"/>
    </source>
</evidence>
<keyword evidence="6" id="KW-0539">Nucleus</keyword>
<name>A0AAN9FG22_CROPI</name>
<keyword evidence="9" id="KW-1185">Reference proteome</keyword>
<dbReference type="PANTHER" id="PTHR12081:SF106">
    <property type="entry name" value="E2F TRANSCRIPTION FACTOR-LIKE E2FE"/>
    <property type="match status" value="1"/>
</dbReference>
<keyword evidence="4 6" id="KW-0804">Transcription</keyword>
<evidence type="ECO:0000259" key="7">
    <source>
        <dbReference type="SMART" id="SM01372"/>
    </source>
</evidence>
<evidence type="ECO:0000256" key="4">
    <source>
        <dbReference type="ARBA" id="ARBA00023163"/>
    </source>
</evidence>
<proteinExistence type="inferred from homology"/>
<feature type="domain" description="E2F/DP family winged-helix DNA-binding" evidence="7">
    <location>
        <begin position="37"/>
        <end position="118"/>
    </location>
</feature>
<dbReference type="InterPro" id="IPR015633">
    <property type="entry name" value="E2F"/>
</dbReference>